<sequence length="322" mass="36572">MAQDVKEWTETCLQCVCAKAGPEVRAPLVSTSTSYSFEVVGVDYLSLGCPDDRYPYVLVMTDLFSKHALAVPTKDQSANTTLSRHLRGNGACERFNQTFLKLLSSLTETDQAQWHNRLPARLQAYNSTIHSTTGMTPHYVVFGRHTRLPVDLGTGFGPTVETHTLQGWVQQHQKALIHAYQTAKRQSQHQQERDQVRYNRQTKVAPLLPGERVFLRNFRRRARGKLTPRWSPEPFVVVKQLRENLPVYILRPEGKEAPTQTVHRNNLRPCPLNMLQDTKELAGESELPRGELQEEGCTLTLGCSSFLPPAVWIYFRAAEISF</sequence>
<dbReference type="InterPro" id="IPR012337">
    <property type="entry name" value="RNaseH-like_sf"/>
</dbReference>
<dbReference type="GeneTree" id="ENSGT00940000178018"/>
<accession>A0A3B4ZGR3</accession>
<dbReference type="GO" id="GO:0003676">
    <property type="term" value="F:nucleic acid binding"/>
    <property type="evidence" value="ECO:0007669"/>
    <property type="project" value="InterPro"/>
</dbReference>
<evidence type="ECO:0008006" key="2">
    <source>
        <dbReference type="Google" id="ProtNLM"/>
    </source>
</evidence>
<dbReference type="InterPro" id="IPR052160">
    <property type="entry name" value="Gypsy_RT_Integrase-like"/>
</dbReference>
<dbReference type="AlphaFoldDB" id="A0A3B4ZGR3"/>
<dbReference type="SUPFAM" id="SSF53098">
    <property type="entry name" value="Ribonuclease H-like"/>
    <property type="match status" value="1"/>
</dbReference>
<dbReference type="PANTHER" id="PTHR47266">
    <property type="entry name" value="ENDONUCLEASE-RELATED"/>
    <property type="match status" value="1"/>
</dbReference>
<reference evidence="1" key="1">
    <citation type="submission" date="2023-09" db="UniProtKB">
        <authorList>
            <consortium name="Ensembl"/>
        </authorList>
    </citation>
    <scope>IDENTIFICATION</scope>
</reference>
<organism evidence="1">
    <name type="scientific">Stegastes partitus</name>
    <name type="common">bicolor damselfish</name>
    <dbReference type="NCBI Taxonomy" id="144197"/>
    <lineage>
        <taxon>Eukaryota</taxon>
        <taxon>Metazoa</taxon>
        <taxon>Chordata</taxon>
        <taxon>Craniata</taxon>
        <taxon>Vertebrata</taxon>
        <taxon>Euteleostomi</taxon>
        <taxon>Actinopterygii</taxon>
        <taxon>Neopterygii</taxon>
        <taxon>Teleostei</taxon>
        <taxon>Neoteleostei</taxon>
        <taxon>Acanthomorphata</taxon>
        <taxon>Ovalentaria</taxon>
        <taxon>Pomacentridae</taxon>
        <taxon>Stegastes</taxon>
    </lineage>
</organism>
<name>A0A3B4ZGR3_9TELE</name>
<dbReference type="Ensembl" id="ENSSPAT00000000798.1">
    <property type="protein sequence ID" value="ENSSPAP00000000787.1"/>
    <property type="gene ID" value="ENSSPAG00000000605.1"/>
</dbReference>
<protein>
    <recommendedName>
        <fullName evidence="2">Integrase catalytic domain-containing protein</fullName>
    </recommendedName>
</protein>
<proteinExistence type="predicted"/>
<dbReference type="Gene3D" id="3.30.420.10">
    <property type="entry name" value="Ribonuclease H-like superfamily/Ribonuclease H"/>
    <property type="match status" value="2"/>
</dbReference>
<dbReference type="STRING" id="144197.ENSSPAP00000000787"/>
<evidence type="ECO:0000313" key="1">
    <source>
        <dbReference type="Ensembl" id="ENSSPAP00000000787.1"/>
    </source>
</evidence>
<dbReference type="InterPro" id="IPR036397">
    <property type="entry name" value="RNaseH_sf"/>
</dbReference>